<dbReference type="InterPro" id="IPR049500">
    <property type="entry name" value="Peptidase_M50B-like"/>
</dbReference>
<gene>
    <name evidence="2" type="ORF">GCM10007940_30280</name>
</gene>
<keyword evidence="1" id="KW-1133">Transmembrane helix</keyword>
<keyword evidence="3" id="KW-1185">Reference proteome</keyword>
<dbReference type="Pfam" id="PF13398">
    <property type="entry name" value="Peptidase_M50B"/>
    <property type="match status" value="1"/>
</dbReference>
<evidence type="ECO:0008006" key="4">
    <source>
        <dbReference type="Google" id="ProtNLM"/>
    </source>
</evidence>
<evidence type="ECO:0000256" key="1">
    <source>
        <dbReference type="SAM" id="Phobius"/>
    </source>
</evidence>
<dbReference type="Proteomes" id="UP001156666">
    <property type="component" value="Unassembled WGS sequence"/>
</dbReference>
<name>A0AA37SR64_9BACT</name>
<feature type="transmembrane region" description="Helical" evidence="1">
    <location>
        <begin position="6"/>
        <end position="24"/>
    </location>
</feature>
<comment type="caution">
    <text evidence="2">The sequence shown here is derived from an EMBL/GenBank/DDBJ whole genome shotgun (WGS) entry which is preliminary data.</text>
</comment>
<dbReference type="RefSeq" id="WP_235293777.1">
    <property type="nucleotide sequence ID" value="NZ_BSOH01000020.1"/>
</dbReference>
<dbReference type="InterPro" id="IPR011990">
    <property type="entry name" value="TPR-like_helical_dom_sf"/>
</dbReference>
<dbReference type="EMBL" id="BSOH01000020">
    <property type="protein sequence ID" value="GLR18412.1"/>
    <property type="molecule type" value="Genomic_DNA"/>
</dbReference>
<reference evidence="2" key="2">
    <citation type="submission" date="2023-01" db="EMBL/GenBank/DDBJ databases">
        <title>Draft genome sequence of Portibacter lacus strain NBRC 108769.</title>
        <authorList>
            <person name="Sun Q."/>
            <person name="Mori K."/>
        </authorList>
    </citation>
    <scope>NUCLEOTIDE SEQUENCE</scope>
    <source>
        <strain evidence="2">NBRC 108769</strain>
    </source>
</reference>
<sequence>MEVVLGVVIGIVTIFGIVFSRLLTTFIHELGHSMSALLLTDGPVNMYVGTDRNVQEKKQLKLGRLTIHFSFIIWNLDIGLCAHRESESRIKNIIIILSGPLFSLLLASVLLFLLFQENIDDGIKFILAILMISSFWDFIINLIPSHIAFKLPNGHTVYNDGRQLLELFAKNDLPDLYNEALDEIDAGNYSEALRKLDMLDNDQKQERYFYETKMEIYHLTKDSKAFVKEFEDYISEMNPGLKYVAYWAKAKIRLHAYDEVVEKLTNIIYDGKANYDLYFLRGKALVELSEYNDAMRDFHALTLGKIEDPLALANRAYCQYRLGYQEEAEEDVLQAIEHAKFEQGEIYFFAGVIFEDTDEEKALAFYKKAESLKYDHHALPFNISRIEKFK</sequence>
<evidence type="ECO:0000313" key="2">
    <source>
        <dbReference type="EMBL" id="GLR18412.1"/>
    </source>
</evidence>
<organism evidence="2 3">
    <name type="scientific">Portibacter lacus</name>
    <dbReference type="NCBI Taxonomy" id="1099794"/>
    <lineage>
        <taxon>Bacteria</taxon>
        <taxon>Pseudomonadati</taxon>
        <taxon>Bacteroidota</taxon>
        <taxon>Saprospiria</taxon>
        <taxon>Saprospirales</taxon>
        <taxon>Haliscomenobacteraceae</taxon>
        <taxon>Portibacter</taxon>
    </lineage>
</organism>
<dbReference type="Gene3D" id="1.25.40.10">
    <property type="entry name" value="Tetratricopeptide repeat domain"/>
    <property type="match status" value="2"/>
</dbReference>
<proteinExistence type="predicted"/>
<feature type="transmembrane region" description="Helical" evidence="1">
    <location>
        <begin position="93"/>
        <end position="116"/>
    </location>
</feature>
<reference evidence="2" key="1">
    <citation type="journal article" date="2014" name="Int. J. Syst. Evol. Microbiol.">
        <title>Complete genome sequence of Corynebacterium casei LMG S-19264T (=DSM 44701T), isolated from a smear-ripened cheese.</title>
        <authorList>
            <consortium name="US DOE Joint Genome Institute (JGI-PGF)"/>
            <person name="Walter F."/>
            <person name="Albersmeier A."/>
            <person name="Kalinowski J."/>
            <person name="Ruckert C."/>
        </authorList>
    </citation>
    <scope>NUCLEOTIDE SEQUENCE</scope>
    <source>
        <strain evidence="2">NBRC 108769</strain>
    </source>
</reference>
<keyword evidence="1" id="KW-0472">Membrane</keyword>
<dbReference type="AlphaFoldDB" id="A0AA37SR64"/>
<feature type="transmembrane region" description="Helical" evidence="1">
    <location>
        <begin position="122"/>
        <end position="143"/>
    </location>
</feature>
<accession>A0AA37SR64</accession>
<protein>
    <recommendedName>
        <fullName evidence="4">Peptidase M50 domain-containing protein</fullName>
    </recommendedName>
</protein>
<dbReference type="SUPFAM" id="SSF48452">
    <property type="entry name" value="TPR-like"/>
    <property type="match status" value="1"/>
</dbReference>
<evidence type="ECO:0000313" key="3">
    <source>
        <dbReference type="Proteomes" id="UP001156666"/>
    </source>
</evidence>
<keyword evidence="1" id="KW-0812">Transmembrane</keyword>